<dbReference type="RefSeq" id="XP_024738070.1">
    <property type="nucleotide sequence ID" value="XM_024878012.1"/>
</dbReference>
<dbReference type="Pfam" id="PF00106">
    <property type="entry name" value="adh_short"/>
    <property type="match status" value="1"/>
</dbReference>
<reference evidence="5 6" key="1">
    <citation type="submission" date="2016-04" db="EMBL/GenBank/DDBJ databases">
        <title>A degradative enzymes factory behind the ericoid mycorrhizal symbiosis.</title>
        <authorList>
            <consortium name="DOE Joint Genome Institute"/>
            <person name="Martino E."/>
            <person name="Morin E."/>
            <person name="Grelet G."/>
            <person name="Kuo A."/>
            <person name="Kohler A."/>
            <person name="Daghino S."/>
            <person name="Barry K."/>
            <person name="Choi C."/>
            <person name="Cichocki N."/>
            <person name="Clum A."/>
            <person name="Copeland A."/>
            <person name="Hainaut M."/>
            <person name="Haridas S."/>
            <person name="Labutti K."/>
            <person name="Lindquist E."/>
            <person name="Lipzen A."/>
            <person name="Khouja H.-R."/>
            <person name="Murat C."/>
            <person name="Ohm R."/>
            <person name="Olson A."/>
            <person name="Spatafora J."/>
            <person name="Veneault-Fourrey C."/>
            <person name="Henrissat B."/>
            <person name="Grigoriev I."/>
            <person name="Martin F."/>
            <person name="Perotto S."/>
        </authorList>
    </citation>
    <scope>NUCLEOTIDE SEQUENCE [LARGE SCALE GENOMIC DNA]</scope>
    <source>
        <strain evidence="5 6">E</strain>
    </source>
</reference>
<dbReference type="PROSITE" id="PS00061">
    <property type="entry name" value="ADH_SHORT"/>
    <property type="match status" value="1"/>
</dbReference>
<accession>A0A2J6TDR2</accession>
<keyword evidence="3" id="KW-0560">Oxidoreductase</keyword>
<dbReference type="InParanoid" id="A0A2J6TDR2"/>
<keyword evidence="2" id="KW-0521">NADP</keyword>
<comment type="similarity">
    <text evidence="1 4">Belongs to the short-chain dehydrogenases/reductases (SDR) family.</text>
</comment>
<evidence type="ECO:0000256" key="3">
    <source>
        <dbReference type="ARBA" id="ARBA00023002"/>
    </source>
</evidence>
<evidence type="ECO:0000313" key="5">
    <source>
        <dbReference type="EMBL" id="PMD61166.1"/>
    </source>
</evidence>
<dbReference type="PRINTS" id="PR00081">
    <property type="entry name" value="GDHRDH"/>
</dbReference>
<evidence type="ECO:0000256" key="1">
    <source>
        <dbReference type="ARBA" id="ARBA00006484"/>
    </source>
</evidence>
<protein>
    <submittedName>
        <fullName evidence="5">NAD(P)-binding protein</fullName>
    </submittedName>
</protein>
<dbReference type="Proteomes" id="UP000235371">
    <property type="component" value="Unassembled WGS sequence"/>
</dbReference>
<dbReference type="STRING" id="1095630.A0A2J6TDR2"/>
<dbReference type="SUPFAM" id="SSF51735">
    <property type="entry name" value="NAD(P)-binding Rossmann-fold domains"/>
    <property type="match status" value="1"/>
</dbReference>
<dbReference type="Pfam" id="PF13561">
    <property type="entry name" value="adh_short_C2"/>
    <property type="match status" value="1"/>
</dbReference>
<dbReference type="PRINTS" id="PR00080">
    <property type="entry name" value="SDRFAMILY"/>
</dbReference>
<dbReference type="PANTHER" id="PTHR43618">
    <property type="entry name" value="7-ALPHA-HYDROXYSTEROID DEHYDROGENASE"/>
    <property type="match status" value="1"/>
</dbReference>
<dbReference type="AlphaFoldDB" id="A0A2J6TDR2"/>
<name>A0A2J6TDR2_9HELO</name>
<dbReference type="OrthoDB" id="2962696at2759"/>
<dbReference type="Gene3D" id="3.40.50.720">
    <property type="entry name" value="NAD(P)-binding Rossmann-like Domain"/>
    <property type="match status" value="1"/>
</dbReference>
<dbReference type="CDD" id="cd05233">
    <property type="entry name" value="SDR_c"/>
    <property type="match status" value="1"/>
</dbReference>
<evidence type="ECO:0000256" key="2">
    <source>
        <dbReference type="ARBA" id="ARBA00022857"/>
    </source>
</evidence>
<organism evidence="5 6">
    <name type="scientific">Hyaloscypha bicolor E</name>
    <dbReference type="NCBI Taxonomy" id="1095630"/>
    <lineage>
        <taxon>Eukaryota</taxon>
        <taxon>Fungi</taxon>
        <taxon>Dikarya</taxon>
        <taxon>Ascomycota</taxon>
        <taxon>Pezizomycotina</taxon>
        <taxon>Leotiomycetes</taxon>
        <taxon>Helotiales</taxon>
        <taxon>Hyaloscyphaceae</taxon>
        <taxon>Hyaloscypha</taxon>
        <taxon>Hyaloscypha bicolor</taxon>
    </lineage>
</organism>
<dbReference type="EMBL" id="KZ613786">
    <property type="protein sequence ID" value="PMD61166.1"/>
    <property type="molecule type" value="Genomic_DNA"/>
</dbReference>
<gene>
    <name evidence="5" type="ORF">K444DRAFT_587135</name>
</gene>
<dbReference type="GeneID" id="36586089"/>
<dbReference type="InterPro" id="IPR020904">
    <property type="entry name" value="Sc_DH/Rdtase_CS"/>
</dbReference>
<keyword evidence="6" id="KW-1185">Reference proteome</keyword>
<sequence length="300" mass="31470">MDTSIPLNPSNLVVITGGGSGIGHAIASALVQTGASRIYILGRRLAALADAASSLSNSVIPIECDVTSPTSVSAAVSRIEQEIGYIDVLINNAGMQGPNHRPANDAETIEELQSILLSNAEGWEATFAVNSSAVLYVSAAFLKLLDAGNRSRGWEGGKLPADRARRREKDNLTKILIEPDDERTSQIITVGSISGLNRFTTAGLAYSCSKAAAIHLCKMLAYLLAPWGIRSNVINPGVYPSVMTAGSTDSYNYKEVPAGCKGSFQDIAGVVLYLVGKGGAYVNGSMNTDGGRLSVMPATY</sequence>
<dbReference type="InterPro" id="IPR036291">
    <property type="entry name" value="NAD(P)-bd_dom_sf"/>
</dbReference>
<evidence type="ECO:0000313" key="6">
    <source>
        <dbReference type="Proteomes" id="UP000235371"/>
    </source>
</evidence>
<dbReference type="GO" id="GO:0016491">
    <property type="term" value="F:oxidoreductase activity"/>
    <property type="evidence" value="ECO:0007669"/>
    <property type="project" value="UniProtKB-KW"/>
</dbReference>
<proteinExistence type="inferred from homology"/>
<dbReference type="PANTHER" id="PTHR43618:SF18">
    <property type="entry name" value="SHORT CHAIN DEHYDROGENASE_REDUCTASE FAMILY (AFU_ORTHOLOGUE AFUA_5G12480)"/>
    <property type="match status" value="1"/>
</dbReference>
<evidence type="ECO:0000256" key="4">
    <source>
        <dbReference type="RuleBase" id="RU000363"/>
    </source>
</evidence>
<dbReference type="InterPro" id="IPR002347">
    <property type="entry name" value="SDR_fam"/>
</dbReference>
<dbReference type="InterPro" id="IPR052178">
    <property type="entry name" value="Sec_Metab_Biosynth_SDR"/>
</dbReference>